<feature type="region of interest" description="Disordered" evidence="1">
    <location>
        <begin position="70"/>
        <end position="114"/>
    </location>
</feature>
<reference evidence="2" key="1">
    <citation type="journal article" date="2013" name="Genetics">
        <title>The draft genome and transcriptome of Panagrellus redivivus are shaped by the harsh demands of a free-living lifestyle.</title>
        <authorList>
            <person name="Srinivasan J."/>
            <person name="Dillman A.R."/>
            <person name="Macchietto M.G."/>
            <person name="Heikkinen L."/>
            <person name="Lakso M."/>
            <person name="Fracchia K.M."/>
            <person name="Antoshechkin I."/>
            <person name="Mortazavi A."/>
            <person name="Wong G."/>
            <person name="Sternberg P.W."/>
        </authorList>
    </citation>
    <scope>NUCLEOTIDE SEQUENCE [LARGE SCALE GENOMIC DNA]</scope>
    <source>
        <strain evidence="2">MT8872</strain>
    </source>
</reference>
<evidence type="ECO:0000256" key="1">
    <source>
        <dbReference type="SAM" id="MobiDB-lite"/>
    </source>
</evidence>
<dbReference type="Proteomes" id="UP000492821">
    <property type="component" value="Unassembled WGS sequence"/>
</dbReference>
<feature type="region of interest" description="Disordered" evidence="1">
    <location>
        <begin position="1"/>
        <end position="54"/>
    </location>
</feature>
<dbReference type="WBParaSite" id="Pan_g14242.t1">
    <property type="protein sequence ID" value="Pan_g14242.t1"/>
    <property type="gene ID" value="Pan_g14242"/>
</dbReference>
<keyword evidence="2" id="KW-1185">Reference proteome</keyword>
<evidence type="ECO:0000313" key="3">
    <source>
        <dbReference type="WBParaSite" id="Pan_g14242.t1"/>
    </source>
</evidence>
<proteinExistence type="predicted"/>
<reference evidence="3" key="2">
    <citation type="submission" date="2020-10" db="UniProtKB">
        <authorList>
            <consortium name="WormBaseParasite"/>
        </authorList>
    </citation>
    <scope>IDENTIFICATION</scope>
</reference>
<name>A0A7E4UY55_PANRE</name>
<feature type="compositionally biased region" description="Polar residues" evidence="1">
    <location>
        <begin position="1"/>
        <end position="17"/>
    </location>
</feature>
<organism evidence="2 3">
    <name type="scientific">Panagrellus redivivus</name>
    <name type="common">Microworm</name>
    <dbReference type="NCBI Taxonomy" id="6233"/>
    <lineage>
        <taxon>Eukaryota</taxon>
        <taxon>Metazoa</taxon>
        <taxon>Ecdysozoa</taxon>
        <taxon>Nematoda</taxon>
        <taxon>Chromadorea</taxon>
        <taxon>Rhabditida</taxon>
        <taxon>Tylenchina</taxon>
        <taxon>Panagrolaimomorpha</taxon>
        <taxon>Panagrolaimoidea</taxon>
        <taxon>Panagrolaimidae</taxon>
        <taxon>Panagrellus</taxon>
    </lineage>
</organism>
<sequence length="134" mass="15386">MKLQKVTQIHNELQNDNESGRSWGRLMVHRQQNRRSSDASKVLRSQKENQQAIRQCHSTGQRLCNTQIQRCSDSRTGRRSPKKAQAMKTLHKKHATVTRSPPTNRRPNKNTEAKSAAEILDRELEAYMKLPASA</sequence>
<protein>
    <submittedName>
        <fullName evidence="3">FoP_duplication domain-containing protein</fullName>
    </submittedName>
</protein>
<evidence type="ECO:0000313" key="2">
    <source>
        <dbReference type="Proteomes" id="UP000492821"/>
    </source>
</evidence>
<dbReference type="AlphaFoldDB" id="A0A7E4UY55"/>
<accession>A0A7E4UY55</accession>